<dbReference type="NCBIfam" id="TIGR01181">
    <property type="entry name" value="dTDP_gluc_dehyt"/>
    <property type="match status" value="1"/>
</dbReference>
<comment type="caution">
    <text evidence="5">The sequence shown here is derived from an EMBL/GenBank/DDBJ whole genome shotgun (WGS) entry which is preliminary data.</text>
</comment>
<dbReference type="Pfam" id="PF16363">
    <property type="entry name" value="GDP_Man_Dehyd"/>
    <property type="match status" value="1"/>
</dbReference>
<keyword evidence="3 5" id="KW-0456">Lyase</keyword>
<dbReference type="EC" id="4.2.1.46" evidence="5"/>
<feature type="domain" description="NAD(P)-binding" evidence="4">
    <location>
        <begin position="4"/>
        <end position="305"/>
    </location>
</feature>
<gene>
    <name evidence="5" type="primary">rfbB</name>
    <name evidence="5" type="ORF">ENO36_04920</name>
</gene>
<comment type="cofactor">
    <cofactor evidence="1">
        <name>NAD(+)</name>
        <dbReference type="ChEBI" id="CHEBI:57540"/>
    </cofactor>
</comment>
<dbReference type="Gene3D" id="3.90.25.10">
    <property type="entry name" value="UDP-galactose 4-epimerase, domain 1"/>
    <property type="match status" value="1"/>
</dbReference>
<reference evidence="5" key="1">
    <citation type="journal article" date="2020" name="mSystems">
        <title>Genome- and Community-Level Interaction Insights into Carbon Utilization and Element Cycling Functions of Hydrothermarchaeota in Hydrothermal Sediment.</title>
        <authorList>
            <person name="Zhou Z."/>
            <person name="Liu Y."/>
            <person name="Xu W."/>
            <person name="Pan J."/>
            <person name="Luo Z.H."/>
            <person name="Li M."/>
        </authorList>
    </citation>
    <scope>NUCLEOTIDE SEQUENCE [LARGE SCALE GENOMIC DNA]</scope>
    <source>
        <strain evidence="5">SpSt-1259</strain>
    </source>
</reference>
<evidence type="ECO:0000259" key="4">
    <source>
        <dbReference type="Pfam" id="PF16363"/>
    </source>
</evidence>
<proteinExistence type="predicted"/>
<sequence>MKVLVTGGAGFIGSNFVRFLAKNTDIEMLVYDKLTYAGRYENIADLVERKRISFVKGDICDEEMMTRTMNSWRPDIVVNFAAETHVDRSINEPSPFIRTNILGIFTILEVLRKIDAGVLLHVSTDEVYGDLWGKEEKATENSILNPSSPYSASKASGDMLIKSYGRTYGLKYRIVRPCNNYGPYQHPEKLIPRTIIRLLHGRPAVVYGDGEQIRDWIFTEDTARAMLTVMERGKDGEVYNICSDMSATVKDIVEMILKIMGRDQRSIVYGKPRPGEDRRYAMECGKIKSLGWRPEVTLEEGLRKTVKWYLDNEWWWKAIVDERYVLAESPWG</sequence>
<dbReference type="Gene3D" id="3.40.50.720">
    <property type="entry name" value="NAD(P)-binding Rossmann-like Domain"/>
    <property type="match status" value="1"/>
</dbReference>
<organism evidence="5">
    <name type="scientific">Fervidicoccus fontis</name>
    <dbReference type="NCBI Taxonomy" id="683846"/>
    <lineage>
        <taxon>Archaea</taxon>
        <taxon>Thermoproteota</taxon>
        <taxon>Thermoprotei</taxon>
        <taxon>Fervidicoccales</taxon>
        <taxon>Fervidicoccaceae</taxon>
        <taxon>Fervidicoccus</taxon>
    </lineage>
</organism>
<keyword evidence="2" id="KW-0520">NAD</keyword>
<name>A0A7C2YZ55_9CREN</name>
<dbReference type="EMBL" id="DSFE01000103">
    <property type="protein sequence ID" value="HEU98175.1"/>
    <property type="molecule type" value="Genomic_DNA"/>
</dbReference>
<dbReference type="SUPFAM" id="SSF51735">
    <property type="entry name" value="NAD(P)-binding Rossmann-fold domains"/>
    <property type="match status" value="1"/>
</dbReference>
<dbReference type="GO" id="GO:0009225">
    <property type="term" value="P:nucleotide-sugar metabolic process"/>
    <property type="evidence" value="ECO:0007669"/>
    <property type="project" value="InterPro"/>
</dbReference>
<dbReference type="InterPro" id="IPR005888">
    <property type="entry name" value="dTDP_Gluc_deHydtase"/>
</dbReference>
<evidence type="ECO:0000256" key="2">
    <source>
        <dbReference type="ARBA" id="ARBA00023027"/>
    </source>
</evidence>
<evidence type="ECO:0000256" key="3">
    <source>
        <dbReference type="ARBA" id="ARBA00023239"/>
    </source>
</evidence>
<dbReference type="InterPro" id="IPR016040">
    <property type="entry name" value="NAD(P)-bd_dom"/>
</dbReference>
<dbReference type="GO" id="GO:0008460">
    <property type="term" value="F:dTDP-glucose 4,6-dehydratase activity"/>
    <property type="evidence" value="ECO:0007669"/>
    <property type="project" value="UniProtKB-EC"/>
</dbReference>
<protein>
    <submittedName>
        <fullName evidence="5">dTDP-glucose 4,6-dehydratase</fullName>
        <ecNumber evidence="5">4.2.1.46</ecNumber>
    </submittedName>
</protein>
<dbReference type="AlphaFoldDB" id="A0A7C2YZ55"/>
<dbReference type="CDD" id="cd05246">
    <property type="entry name" value="dTDP_GD_SDR_e"/>
    <property type="match status" value="1"/>
</dbReference>
<evidence type="ECO:0000313" key="5">
    <source>
        <dbReference type="EMBL" id="HEU98175.1"/>
    </source>
</evidence>
<dbReference type="Proteomes" id="UP000885664">
    <property type="component" value="Unassembled WGS sequence"/>
</dbReference>
<accession>A0A7C2YZ55</accession>
<dbReference type="InterPro" id="IPR036291">
    <property type="entry name" value="NAD(P)-bd_dom_sf"/>
</dbReference>
<dbReference type="PANTHER" id="PTHR43000">
    <property type="entry name" value="DTDP-D-GLUCOSE 4,6-DEHYDRATASE-RELATED"/>
    <property type="match status" value="1"/>
</dbReference>
<evidence type="ECO:0000256" key="1">
    <source>
        <dbReference type="ARBA" id="ARBA00001911"/>
    </source>
</evidence>